<sequence length="156" mass="18638">MKLILRPIDDSDIKQVQLWLNKPHVLKWYHDADEWLYEIRERNRSFGFLHHFIVLIGDKPIGFGQYYDCFDAKEEWYIVDKPNEFYSIDYFIGEEEYLRKGYGKEIVRLLVEKIQKESGSVKVIVQPEEENIASCKALLSNGFIYDRDKEFYSLGL</sequence>
<feature type="domain" description="N-acetyltransferase" evidence="1">
    <location>
        <begin position="3"/>
        <end position="156"/>
    </location>
</feature>
<organism evidence="2 3">
    <name type="scientific">Dysgonomonas macrotermitis</name>
    <dbReference type="NCBI Taxonomy" id="1346286"/>
    <lineage>
        <taxon>Bacteria</taxon>
        <taxon>Pseudomonadati</taxon>
        <taxon>Bacteroidota</taxon>
        <taxon>Bacteroidia</taxon>
        <taxon>Bacteroidales</taxon>
        <taxon>Dysgonomonadaceae</taxon>
        <taxon>Dysgonomonas</taxon>
    </lineage>
</organism>
<dbReference type="PROSITE" id="PS51186">
    <property type="entry name" value="GNAT"/>
    <property type="match status" value="1"/>
</dbReference>
<dbReference type="Pfam" id="PF13523">
    <property type="entry name" value="Acetyltransf_8"/>
    <property type="match status" value="1"/>
</dbReference>
<evidence type="ECO:0000259" key="1">
    <source>
        <dbReference type="PROSITE" id="PS51186"/>
    </source>
</evidence>
<dbReference type="STRING" id="1346286.SAMN05444362_101112"/>
<dbReference type="SUPFAM" id="SSF55729">
    <property type="entry name" value="Acyl-CoA N-acyltransferases (Nat)"/>
    <property type="match status" value="1"/>
</dbReference>
<protein>
    <submittedName>
        <fullName evidence="2">Protein N-acetyltransferase, RimJ/RimL family</fullName>
    </submittedName>
</protein>
<keyword evidence="3" id="KW-1185">Reference proteome</keyword>
<dbReference type="CDD" id="cd04301">
    <property type="entry name" value="NAT_SF"/>
    <property type="match status" value="1"/>
</dbReference>
<dbReference type="InterPro" id="IPR000182">
    <property type="entry name" value="GNAT_dom"/>
</dbReference>
<dbReference type="Gene3D" id="3.40.630.30">
    <property type="match status" value="1"/>
</dbReference>
<reference evidence="3" key="1">
    <citation type="submission" date="2016-11" db="EMBL/GenBank/DDBJ databases">
        <authorList>
            <person name="Varghese N."/>
            <person name="Submissions S."/>
        </authorList>
    </citation>
    <scope>NUCLEOTIDE SEQUENCE [LARGE SCALE GENOMIC DNA]</scope>
    <source>
        <strain evidence="3">DSM 27370</strain>
    </source>
</reference>
<dbReference type="InterPro" id="IPR016181">
    <property type="entry name" value="Acyl_CoA_acyltransferase"/>
</dbReference>
<gene>
    <name evidence="2" type="ORF">SAMN05444362_101112</name>
</gene>
<dbReference type="Proteomes" id="UP000184480">
    <property type="component" value="Unassembled WGS sequence"/>
</dbReference>
<dbReference type="OrthoDB" id="9795206at2"/>
<dbReference type="GO" id="GO:0016747">
    <property type="term" value="F:acyltransferase activity, transferring groups other than amino-acyl groups"/>
    <property type="evidence" value="ECO:0007669"/>
    <property type="project" value="InterPro"/>
</dbReference>
<dbReference type="EMBL" id="FQUC01000001">
    <property type="protein sequence ID" value="SHE33864.1"/>
    <property type="molecule type" value="Genomic_DNA"/>
</dbReference>
<dbReference type="AlphaFoldDB" id="A0A1M4SNL0"/>
<proteinExistence type="predicted"/>
<keyword evidence="2" id="KW-0808">Transferase</keyword>
<evidence type="ECO:0000313" key="3">
    <source>
        <dbReference type="Proteomes" id="UP000184480"/>
    </source>
</evidence>
<evidence type="ECO:0000313" key="2">
    <source>
        <dbReference type="EMBL" id="SHE33864.1"/>
    </source>
</evidence>
<dbReference type="RefSeq" id="WP_062175228.1">
    <property type="nucleotide sequence ID" value="NZ_BBXL01000001.1"/>
</dbReference>
<accession>A0A1M4SNL0</accession>
<name>A0A1M4SNL0_9BACT</name>